<evidence type="ECO:0000313" key="2">
    <source>
        <dbReference type="Proteomes" id="UP000585609"/>
    </source>
</evidence>
<evidence type="ECO:0000313" key="1">
    <source>
        <dbReference type="EMBL" id="GFP23713.1"/>
    </source>
</evidence>
<dbReference type="Proteomes" id="UP000585609">
    <property type="component" value="Unassembled WGS sequence"/>
</dbReference>
<organism evidence="1 2">
    <name type="scientific">Candidatus Hakubella thermalkaliphila</name>
    <dbReference type="NCBI Taxonomy" id="2754717"/>
    <lineage>
        <taxon>Bacteria</taxon>
        <taxon>Bacillati</taxon>
        <taxon>Actinomycetota</taxon>
        <taxon>Actinomycetota incertae sedis</taxon>
        <taxon>Candidatus Hakubellales</taxon>
        <taxon>Candidatus Hakubellaceae</taxon>
        <taxon>Candidatus Hakubella</taxon>
    </lineage>
</organism>
<protein>
    <submittedName>
        <fullName evidence="1">Threonine synthase</fullName>
    </submittedName>
</protein>
<dbReference type="GO" id="GO:1901605">
    <property type="term" value="P:alpha-amino acid metabolic process"/>
    <property type="evidence" value="ECO:0007669"/>
    <property type="project" value="UniProtKB-ARBA"/>
</dbReference>
<dbReference type="SUPFAM" id="SSF53686">
    <property type="entry name" value="Tryptophan synthase beta subunit-like PLP-dependent enzymes"/>
    <property type="match status" value="1"/>
</dbReference>
<accession>A0A6V8NUH4</accession>
<dbReference type="InterPro" id="IPR036052">
    <property type="entry name" value="TrpB-like_PALP_sf"/>
</dbReference>
<comment type="caution">
    <text evidence="1">The sequence shown here is derived from an EMBL/GenBank/DDBJ whole genome shotgun (WGS) entry which is preliminary data.</text>
</comment>
<sequence length="68" mass="7324">GVAGLAAIPKLLEEGFMDRGEVICHVVTGNGLKDIQSAMKAKGTLISVEPHIEDVREKLHQRTSQEGD</sequence>
<dbReference type="Gene3D" id="3.40.50.1100">
    <property type="match status" value="1"/>
</dbReference>
<feature type="non-terminal residue" evidence="1">
    <location>
        <position position="1"/>
    </location>
</feature>
<reference evidence="1 2" key="1">
    <citation type="journal article" date="2020" name="Front. Microbiol.">
        <title>Single-cell genomics of novel Actinobacteria with the Wood-Ljungdahl pathway discovered in a serpentinizing system.</title>
        <authorList>
            <person name="Merino N."/>
            <person name="Kawai M."/>
            <person name="Boyd E.S."/>
            <person name="Colman D.R."/>
            <person name="McGlynn S.E."/>
            <person name="Nealson K.H."/>
            <person name="Kurokawa K."/>
            <person name="Hongoh Y."/>
        </authorList>
    </citation>
    <scope>NUCLEOTIDE SEQUENCE [LARGE SCALE GENOMIC DNA]</scope>
    <source>
        <strain evidence="1 2">S09_30</strain>
    </source>
</reference>
<name>A0A6V8NUH4_9ACTN</name>
<gene>
    <name evidence="1" type="ORF">HKBW3S09_01178</name>
</gene>
<dbReference type="EMBL" id="BLRW01000174">
    <property type="protein sequence ID" value="GFP23713.1"/>
    <property type="molecule type" value="Genomic_DNA"/>
</dbReference>
<dbReference type="AlphaFoldDB" id="A0A6V8NUH4"/>
<proteinExistence type="predicted"/>